<dbReference type="Proteomes" id="UP000002247">
    <property type="component" value="Chromosome"/>
</dbReference>
<evidence type="ECO:0000256" key="1">
    <source>
        <dbReference type="SAM" id="Phobius"/>
    </source>
</evidence>
<keyword evidence="3" id="KW-1185">Reference proteome</keyword>
<name>D6ZC04_SEGRD</name>
<feature type="transmembrane region" description="Helical" evidence="1">
    <location>
        <begin position="70"/>
        <end position="90"/>
    </location>
</feature>
<gene>
    <name evidence="2" type="ordered locus">Srot_0495</name>
</gene>
<evidence type="ECO:0008006" key="4">
    <source>
        <dbReference type="Google" id="ProtNLM"/>
    </source>
</evidence>
<keyword evidence="1" id="KW-0812">Transmembrane</keyword>
<proteinExistence type="predicted"/>
<dbReference type="HOGENOM" id="CLU_2384486_0_0_11"/>
<accession>D6ZC04</accession>
<evidence type="ECO:0000313" key="2">
    <source>
        <dbReference type="EMBL" id="ADG96981.1"/>
    </source>
</evidence>
<evidence type="ECO:0000313" key="3">
    <source>
        <dbReference type="Proteomes" id="UP000002247"/>
    </source>
</evidence>
<dbReference type="AlphaFoldDB" id="D6ZC04"/>
<keyword evidence="1" id="KW-1133">Transmembrane helix</keyword>
<dbReference type="KEGG" id="srt:Srot_0495"/>
<reference evidence="2 3" key="1">
    <citation type="journal article" date="2010" name="Stand. Genomic Sci.">
        <title>Complete genome sequence of Segniliparus rotundus type strain (CDC 1076).</title>
        <authorList>
            <person name="Sikorski J."/>
            <person name="Lapidus A."/>
            <person name="Copeland A."/>
            <person name="Misra M."/>
            <person name="Glavina Del Rio T."/>
            <person name="Nolan M."/>
            <person name="Lucas S."/>
            <person name="Chen F."/>
            <person name="Tice H."/>
            <person name="Cheng J.F."/>
            <person name="Jando M."/>
            <person name="Schneider S."/>
            <person name="Bruce D."/>
            <person name="Goodwin L."/>
            <person name="Pitluck S."/>
            <person name="Liolios K."/>
            <person name="Mikhailova N."/>
            <person name="Pati A."/>
            <person name="Ivanova N."/>
            <person name="Mavromatis K."/>
            <person name="Chen A."/>
            <person name="Palaniappan K."/>
            <person name="Chertkov O."/>
            <person name="Land M."/>
            <person name="Hauser L."/>
            <person name="Chang Y.J."/>
            <person name="Jeffries C.D."/>
            <person name="Brettin T."/>
            <person name="Detter J.C."/>
            <person name="Han C."/>
            <person name="Rohde M."/>
            <person name="Goker M."/>
            <person name="Bristow J."/>
            <person name="Eisen J.A."/>
            <person name="Markowitz V."/>
            <person name="Hugenholtz P."/>
            <person name="Kyrpides N.C."/>
            <person name="Klenk H.P."/>
        </authorList>
    </citation>
    <scope>NUCLEOTIDE SEQUENCE [LARGE SCALE GENOMIC DNA]</scope>
    <source>
        <strain evidence="3">ATCC BAA-972 / CDC 1076 / CIP 108378 / DSM 44985 / JCM 13578</strain>
    </source>
</reference>
<feature type="transmembrane region" description="Helical" evidence="1">
    <location>
        <begin position="46"/>
        <end position="63"/>
    </location>
</feature>
<sequence>MATAFAVAAHSIAVWGLGGVDPTSYAYASYENSALAKGANQVKADLLWTSGALFVLGLFLLWAGQTKRKAAPFVLEIMTGLAAAVAVVAICVCA</sequence>
<keyword evidence="1" id="KW-0472">Membrane</keyword>
<dbReference type="EMBL" id="CP001958">
    <property type="protein sequence ID" value="ADG96981.1"/>
    <property type="molecule type" value="Genomic_DNA"/>
</dbReference>
<protein>
    <recommendedName>
        <fullName evidence="4">DUF998 domain-containing protein</fullName>
    </recommendedName>
</protein>
<organism evidence="2 3">
    <name type="scientific">Segniliparus rotundus (strain ATCC BAA-972 / CDC 1076 / CIP 108378 / DSM 44985 / JCM 13578)</name>
    <dbReference type="NCBI Taxonomy" id="640132"/>
    <lineage>
        <taxon>Bacteria</taxon>
        <taxon>Bacillati</taxon>
        <taxon>Actinomycetota</taxon>
        <taxon>Actinomycetes</taxon>
        <taxon>Mycobacteriales</taxon>
        <taxon>Segniliparaceae</taxon>
        <taxon>Segniliparus</taxon>
    </lineage>
</organism>